<comment type="caution">
    <text evidence="2">The sequence shown here is derived from an EMBL/GenBank/DDBJ whole genome shotgun (WGS) entry which is preliminary data.</text>
</comment>
<dbReference type="RefSeq" id="WP_340233189.1">
    <property type="nucleotide sequence ID" value="NZ_JBBEWC010000001.1"/>
</dbReference>
<gene>
    <name evidence="2" type="ORF">ACFSR2_21130</name>
</gene>
<feature type="domain" description="N-acetyltransferase" evidence="1">
    <location>
        <begin position="7"/>
        <end position="151"/>
    </location>
</feature>
<keyword evidence="2" id="KW-0012">Acyltransferase</keyword>
<dbReference type="InterPro" id="IPR000182">
    <property type="entry name" value="GNAT_dom"/>
</dbReference>
<dbReference type="Pfam" id="PF00583">
    <property type="entry name" value="Acetyltransf_1"/>
    <property type="match status" value="1"/>
</dbReference>
<keyword evidence="2" id="KW-0808">Transferase</keyword>
<protein>
    <submittedName>
        <fullName evidence="2">GNAT family N-acetyltransferase</fullName>
        <ecNumber evidence="2">2.3.-.-</ecNumber>
    </submittedName>
</protein>
<proteinExistence type="predicted"/>
<dbReference type="Proteomes" id="UP001597510">
    <property type="component" value="Unassembled WGS sequence"/>
</dbReference>
<dbReference type="EC" id="2.3.-.-" evidence="2"/>
<dbReference type="CDD" id="cd04301">
    <property type="entry name" value="NAT_SF"/>
    <property type="match status" value="1"/>
</dbReference>
<evidence type="ECO:0000313" key="2">
    <source>
        <dbReference type="EMBL" id="MFD2523414.1"/>
    </source>
</evidence>
<evidence type="ECO:0000259" key="1">
    <source>
        <dbReference type="PROSITE" id="PS51186"/>
    </source>
</evidence>
<dbReference type="Gene3D" id="3.40.630.30">
    <property type="match status" value="1"/>
</dbReference>
<accession>A0ABW5JDR0</accession>
<name>A0ABW5JDR0_9BACT</name>
<dbReference type="EMBL" id="JBHULC010000038">
    <property type="protein sequence ID" value="MFD2523414.1"/>
    <property type="molecule type" value="Genomic_DNA"/>
</dbReference>
<dbReference type="PROSITE" id="PS51186">
    <property type="entry name" value="GNAT"/>
    <property type="match status" value="1"/>
</dbReference>
<organism evidence="2 3">
    <name type="scientific">Emticicia soli</name>
    <dbReference type="NCBI Taxonomy" id="2027878"/>
    <lineage>
        <taxon>Bacteria</taxon>
        <taxon>Pseudomonadati</taxon>
        <taxon>Bacteroidota</taxon>
        <taxon>Cytophagia</taxon>
        <taxon>Cytophagales</taxon>
        <taxon>Leadbetterellaceae</taxon>
        <taxon>Emticicia</taxon>
    </lineage>
</organism>
<reference evidence="3" key="1">
    <citation type="journal article" date="2019" name="Int. J. Syst. Evol. Microbiol.">
        <title>The Global Catalogue of Microorganisms (GCM) 10K type strain sequencing project: providing services to taxonomists for standard genome sequencing and annotation.</title>
        <authorList>
            <consortium name="The Broad Institute Genomics Platform"/>
            <consortium name="The Broad Institute Genome Sequencing Center for Infectious Disease"/>
            <person name="Wu L."/>
            <person name="Ma J."/>
        </authorList>
    </citation>
    <scope>NUCLEOTIDE SEQUENCE [LARGE SCALE GENOMIC DNA]</scope>
    <source>
        <strain evidence="3">KCTC 52344</strain>
    </source>
</reference>
<dbReference type="GO" id="GO:0016746">
    <property type="term" value="F:acyltransferase activity"/>
    <property type="evidence" value="ECO:0007669"/>
    <property type="project" value="UniProtKB-KW"/>
</dbReference>
<evidence type="ECO:0000313" key="3">
    <source>
        <dbReference type="Proteomes" id="UP001597510"/>
    </source>
</evidence>
<keyword evidence="3" id="KW-1185">Reference proteome</keyword>
<sequence>MNTSANVTIRVGTIAECVAISEQIPEFSDGIYDEKVYESRLLNTKFLILVALYNHTPVGFKVGYKRDTDGSFYTWMGGVLPDYRKLHIAQQLADTQETWALNEGFAAIVLKTRNRFRAMLLFALKNGFCIEAVEPKETIEDYRITLRKKLINYHI</sequence>
<dbReference type="InterPro" id="IPR016181">
    <property type="entry name" value="Acyl_CoA_acyltransferase"/>
</dbReference>
<dbReference type="SUPFAM" id="SSF55729">
    <property type="entry name" value="Acyl-CoA N-acyltransferases (Nat)"/>
    <property type="match status" value="1"/>
</dbReference>